<dbReference type="CDD" id="cd04193">
    <property type="entry name" value="UDPGlcNAc_PPase"/>
    <property type="match status" value="1"/>
</dbReference>
<dbReference type="GeneTree" id="ENSGT00940000153464"/>
<dbReference type="Ensembl" id="ENSCINT00000019203.3">
    <property type="protein sequence ID" value="ENSCINP00000019203.3"/>
    <property type="gene ID" value="ENSCING00000009444.3"/>
</dbReference>
<evidence type="ECO:0000256" key="3">
    <source>
        <dbReference type="ARBA" id="ARBA00012457"/>
    </source>
</evidence>
<evidence type="ECO:0000256" key="1">
    <source>
        <dbReference type="ARBA" id="ARBA00005208"/>
    </source>
</evidence>
<dbReference type="OMA" id="YFQVDNP"/>
<dbReference type="GO" id="GO:0003977">
    <property type="term" value="F:UDP-N-acetylglucosamine diphosphorylase activity"/>
    <property type="evidence" value="ECO:0000318"/>
    <property type="project" value="GO_Central"/>
</dbReference>
<evidence type="ECO:0000256" key="6">
    <source>
        <dbReference type="ARBA" id="ARBA00048493"/>
    </source>
</evidence>
<evidence type="ECO:0000256" key="4">
    <source>
        <dbReference type="ARBA" id="ARBA00022679"/>
    </source>
</evidence>
<sequence>TRMDDYKETLHNLQKHDQEHLLTYYNELEPAQKTKLLNDLKKLDLQNIAGMENIRQQSIKLSSHSGKLDSKMHPIPQEQFGSVTRSARTDVAKWEKEGLKKISEGKVAVLLLAGGQGTRLGVKYPKGMYNVGTQSQKTLYQIKAERIRRLQDLAYERTGRRGIIPWYIMTSEATMSQTKEFFDKNDYFGLLQKNVVFFEQSTLPCLDFNGKIFLSEKHKIAAAPDGNGGLYKALVHWNILDDMDKRGIECTHVHCVDNILIRMADPVFIGFCSLHNADCGAKVVEKSSPTESVGVVCRVGDVYQVVEYSEVSEETAKKRDESGRLVFNAGNICNHYFTVPFLKTVCSLKDLPHHVAKKKIPHIDSKTGEKITPTTPNGIKMEKFVFDVFQFSKNFVVLDVPREDEFSPLKNAEGADSCSPRHSRWTLSSLHHRRLVEAGGTIVDENGVEIKPLNGFSSLLCYSVNQYEGEYPVVCEISPLLSYDGEGLEKFVKGKTFRSPVILSEDLIKNGNVE</sequence>
<dbReference type="Gene3D" id="2.10.10.100">
    <property type="match status" value="1"/>
</dbReference>
<proteinExistence type="inferred from homology"/>
<keyword evidence="4" id="KW-0808">Transferase</keyword>
<accession>F7BHB2</accession>
<evidence type="ECO:0000256" key="2">
    <source>
        <dbReference type="ARBA" id="ARBA00010401"/>
    </source>
</evidence>
<reference evidence="8" key="1">
    <citation type="journal article" date="2002" name="Science">
        <title>The draft genome of Ciona intestinalis: insights into chordate and vertebrate origins.</title>
        <authorList>
            <person name="Dehal P."/>
            <person name="Satou Y."/>
            <person name="Campbell R.K."/>
            <person name="Chapman J."/>
            <person name="Degnan B."/>
            <person name="De Tomaso A."/>
            <person name="Davidson B."/>
            <person name="Di Gregorio A."/>
            <person name="Gelpke M."/>
            <person name="Goodstein D.M."/>
            <person name="Harafuji N."/>
            <person name="Hastings K.E."/>
            <person name="Ho I."/>
            <person name="Hotta K."/>
            <person name="Huang W."/>
            <person name="Kawashima T."/>
            <person name="Lemaire P."/>
            <person name="Martinez D."/>
            <person name="Meinertzhagen I.A."/>
            <person name="Necula S."/>
            <person name="Nonaka M."/>
            <person name="Putnam N."/>
            <person name="Rash S."/>
            <person name="Saiga H."/>
            <person name="Satake M."/>
            <person name="Terry A."/>
            <person name="Yamada L."/>
            <person name="Wang H.G."/>
            <person name="Awazu S."/>
            <person name="Azumi K."/>
            <person name="Boore J."/>
            <person name="Branno M."/>
            <person name="Chin-Bow S."/>
            <person name="DeSantis R."/>
            <person name="Doyle S."/>
            <person name="Francino P."/>
            <person name="Keys D.N."/>
            <person name="Haga S."/>
            <person name="Hayashi H."/>
            <person name="Hino K."/>
            <person name="Imai K.S."/>
            <person name="Inaba K."/>
            <person name="Kano S."/>
            <person name="Kobayashi K."/>
            <person name="Kobayashi M."/>
            <person name="Lee B.I."/>
            <person name="Makabe K.W."/>
            <person name="Manohar C."/>
            <person name="Matassi G."/>
            <person name="Medina M."/>
            <person name="Mochizuki Y."/>
            <person name="Mount S."/>
            <person name="Morishita T."/>
            <person name="Miura S."/>
            <person name="Nakayama A."/>
            <person name="Nishizaka S."/>
            <person name="Nomoto H."/>
            <person name="Ohta F."/>
            <person name="Oishi K."/>
            <person name="Rigoutsos I."/>
            <person name="Sano M."/>
            <person name="Sasaki A."/>
            <person name="Sasakura Y."/>
            <person name="Shoguchi E."/>
            <person name="Shin-i T."/>
            <person name="Spagnuolo A."/>
            <person name="Stainier D."/>
            <person name="Suzuki M.M."/>
            <person name="Tassy O."/>
            <person name="Takatori N."/>
            <person name="Tokuoka M."/>
            <person name="Yagi K."/>
            <person name="Yoshizaki F."/>
            <person name="Wada S."/>
            <person name="Zhang C."/>
            <person name="Hyatt P.D."/>
            <person name="Larimer F."/>
            <person name="Detter C."/>
            <person name="Doggett N."/>
            <person name="Glavina T."/>
            <person name="Hawkins T."/>
            <person name="Richardson P."/>
            <person name="Lucas S."/>
            <person name="Kohara Y."/>
            <person name="Levine M."/>
            <person name="Satoh N."/>
            <person name="Rokhsar D.S."/>
        </authorList>
    </citation>
    <scope>NUCLEOTIDE SEQUENCE [LARGE SCALE GENOMIC DNA]</scope>
</reference>
<evidence type="ECO:0000313" key="8">
    <source>
        <dbReference type="Proteomes" id="UP000008144"/>
    </source>
</evidence>
<dbReference type="PANTHER" id="PTHR11952:SF2">
    <property type="entry name" value="LD24639P"/>
    <property type="match status" value="1"/>
</dbReference>
<dbReference type="AlphaFoldDB" id="F7BHB2"/>
<dbReference type="FunCoup" id="F7BHB2">
    <property type="interactions" value="82"/>
</dbReference>
<name>F7BHB2_CIOIN</name>
<dbReference type="Gene3D" id="3.90.550.10">
    <property type="entry name" value="Spore Coat Polysaccharide Biosynthesis Protein SpsA, Chain A"/>
    <property type="match status" value="1"/>
</dbReference>
<comment type="catalytic activity">
    <reaction evidence="6">
        <text>N-acetyl-alpha-D-glucosamine 1-phosphate + UTP + H(+) = UDP-N-acetyl-alpha-D-glucosamine + diphosphate</text>
        <dbReference type="Rhea" id="RHEA:13509"/>
        <dbReference type="ChEBI" id="CHEBI:15378"/>
        <dbReference type="ChEBI" id="CHEBI:33019"/>
        <dbReference type="ChEBI" id="CHEBI:46398"/>
        <dbReference type="ChEBI" id="CHEBI:57705"/>
        <dbReference type="ChEBI" id="CHEBI:57776"/>
        <dbReference type="EC" id="2.7.7.23"/>
    </reaction>
</comment>
<organism evidence="7 8">
    <name type="scientific">Ciona intestinalis</name>
    <name type="common">Transparent sea squirt</name>
    <name type="synonym">Ascidia intestinalis</name>
    <dbReference type="NCBI Taxonomy" id="7719"/>
    <lineage>
        <taxon>Eukaryota</taxon>
        <taxon>Metazoa</taxon>
        <taxon>Chordata</taxon>
        <taxon>Tunicata</taxon>
        <taxon>Ascidiacea</taxon>
        <taxon>Phlebobranchia</taxon>
        <taxon>Cionidae</taxon>
        <taxon>Ciona</taxon>
    </lineage>
</organism>
<dbReference type="GO" id="GO:0006048">
    <property type="term" value="P:UDP-N-acetylglucosamine biosynthetic process"/>
    <property type="evidence" value="ECO:0000318"/>
    <property type="project" value="GO_Central"/>
</dbReference>
<dbReference type="EMBL" id="EAAA01002967">
    <property type="status" value="NOT_ANNOTATED_CDS"/>
    <property type="molecule type" value="Genomic_DNA"/>
</dbReference>
<dbReference type="FunFam" id="3.90.550.10:FF:000075">
    <property type="entry name" value="Probable UDP-N-acetylglucosamine pyrophosphorylase"/>
    <property type="match status" value="1"/>
</dbReference>
<dbReference type="STRING" id="7719.ENSCINP00000019203"/>
<dbReference type="InParanoid" id="F7BHB2"/>
<reference evidence="7" key="3">
    <citation type="submission" date="2025-08" db="UniProtKB">
        <authorList>
            <consortium name="Ensembl"/>
        </authorList>
    </citation>
    <scope>IDENTIFICATION</scope>
</reference>
<comment type="pathway">
    <text evidence="1">Nucleotide-sugar biosynthesis; UDP-N-acetyl-alpha-D-glucosamine biosynthesis; UDP-N-acetyl-alpha-D-glucosamine from N-acetyl-alpha-D-glucosamine 1-phosphate: step 1/1.</text>
</comment>
<dbReference type="InterPro" id="IPR002618">
    <property type="entry name" value="UDPGP_fam"/>
</dbReference>
<evidence type="ECO:0000256" key="5">
    <source>
        <dbReference type="ARBA" id="ARBA00022695"/>
    </source>
</evidence>
<keyword evidence="8" id="KW-1185">Reference proteome</keyword>
<protein>
    <recommendedName>
        <fullName evidence="3">UDP-N-acetylglucosamine diphosphorylase</fullName>
        <ecNumber evidence="3">2.7.7.23</ecNumber>
    </recommendedName>
</protein>
<dbReference type="HOGENOM" id="CLU_025603_1_0_1"/>
<dbReference type="Pfam" id="PF01704">
    <property type="entry name" value="UDPGP"/>
    <property type="match status" value="1"/>
</dbReference>
<dbReference type="PANTHER" id="PTHR11952">
    <property type="entry name" value="UDP- GLUCOSE PYROPHOSPHORYLASE"/>
    <property type="match status" value="1"/>
</dbReference>
<reference evidence="7" key="4">
    <citation type="submission" date="2025-09" db="UniProtKB">
        <authorList>
            <consortium name="Ensembl"/>
        </authorList>
    </citation>
    <scope>IDENTIFICATION</scope>
</reference>
<dbReference type="InterPro" id="IPR029044">
    <property type="entry name" value="Nucleotide-diphossugar_trans"/>
</dbReference>
<dbReference type="Proteomes" id="UP000008144">
    <property type="component" value="Chromosome 9"/>
</dbReference>
<dbReference type="SUPFAM" id="SSF53448">
    <property type="entry name" value="Nucleotide-diphospho-sugar transferases"/>
    <property type="match status" value="1"/>
</dbReference>
<reference evidence="7" key="2">
    <citation type="journal article" date="2008" name="Genome Biol.">
        <title>Improved genome assembly and evidence-based global gene model set for the chordate Ciona intestinalis: new insight into intron and operon populations.</title>
        <authorList>
            <person name="Satou Y."/>
            <person name="Mineta K."/>
            <person name="Ogasawara M."/>
            <person name="Sasakura Y."/>
            <person name="Shoguchi E."/>
            <person name="Ueno K."/>
            <person name="Yamada L."/>
            <person name="Matsumoto J."/>
            <person name="Wasserscheid J."/>
            <person name="Dewar K."/>
            <person name="Wiley G.B."/>
            <person name="Macmil S.L."/>
            <person name="Roe B.A."/>
            <person name="Zeller R.W."/>
            <person name="Hastings K.E."/>
            <person name="Lemaire P."/>
            <person name="Lindquist E."/>
            <person name="Endo T."/>
            <person name="Hotta K."/>
            <person name="Inaba K."/>
        </authorList>
    </citation>
    <scope>NUCLEOTIDE SEQUENCE [LARGE SCALE GENOMIC DNA]</scope>
    <source>
        <strain evidence="7">wild type</strain>
    </source>
</reference>
<evidence type="ECO:0000313" key="7">
    <source>
        <dbReference type="Ensembl" id="ENSCINP00000019203.3"/>
    </source>
</evidence>
<keyword evidence="5" id="KW-0548">Nucleotidyltransferase</keyword>
<dbReference type="InterPro" id="IPR039741">
    <property type="entry name" value="UDP-sugar_pyrophosphorylase"/>
</dbReference>
<dbReference type="EC" id="2.7.7.23" evidence="3"/>
<comment type="similarity">
    <text evidence="2">Belongs to the UDPGP type 1 family.</text>
</comment>